<dbReference type="GO" id="GO:0016616">
    <property type="term" value="F:oxidoreductase activity, acting on the CH-OH group of donors, NAD or NADP as acceptor"/>
    <property type="evidence" value="ECO:0007669"/>
    <property type="project" value="UniProtKB-ARBA"/>
</dbReference>
<keyword evidence="2" id="KW-0520">NAD</keyword>
<evidence type="ECO:0000313" key="5">
    <source>
        <dbReference type="Proteomes" id="UP000469185"/>
    </source>
</evidence>
<evidence type="ECO:0000259" key="3">
    <source>
        <dbReference type="Pfam" id="PF02826"/>
    </source>
</evidence>
<dbReference type="Proteomes" id="UP000469185">
    <property type="component" value="Unassembled WGS sequence"/>
</dbReference>
<reference evidence="4 5" key="1">
    <citation type="submission" date="2020-02" db="EMBL/GenBank/DDBJ databases">
        <authorList>
            <person name="Li X.-J."/>
            <person name="Feng X.-M."/>
        </authorList>
    </citation>
    <scope>NUCLEOTIDE SEQUENCE [LARGE SCALE GENOMIC DNA]</scope>
    <source>
        <strain evidence="4 5">CGMCC 4.7225</strain>
    </source>
</reference>
<dbReference type="CDD" id="cd12159">
    <property type="entry name" value="2-Hacid_dh_2"/>
    <property type="match status" value="1"/>
</dbReference>
<protein>
    <submittedName>
        <fullName evidence="4">Hydroxyacid dehydrogenase</fullName>
    </submittedName>
</protein>
<dbReference type="InterPro" id="IPR006140">
    <property type="entry name" value="D-isomer_DH_NAD-bd"/>
</dbReference>
<accession>A0A6N9YKL3</accession>
<dbReference type="InterPro" id="IPR029753">
    <property type="entry name" value="D-isomer_DH_CS"/>
</dbReference>
<dbReference type="PANTHER" id="PTHR43333:SF1">
    <property type="entry name" value="D-ISOMER SPECIFIC 2-HYDROXYACID DEHYDROGENASE NAD-BINDING DOMAIN-CONTAINING PROTEIN"/>
    <property type="match status" value="1"/>
</dbReference>
<comment type="caution">
    <text evidence="4">The sequence shown here is derived from an EMBL/GenBank/DDBJ whole genome shotgun (WGS) entry which is preliminary data.</text>
</comment>
<evidence type="ECO:0000256" key="1">
    <source>
        <dbReference type="ARBA" id="ARBA00023002"/>
    </source>
</evidence>
<dbReference type="PANTHER" id="PTHR43333">
    <property type="entry name" value="2-HACID_DH_C DOMAIN-CONTAINING PROTEIN"/>
    <property type="match status" value="1"/>
</dbReference>
<keyword evidence="5" id="KW-1185">Reference proteome</keyword>
<gene>
    <name evidence="4" type="ORF">G1H11_09330</name>
</gene>
<proteinExistence type="predicted"/>
<dbReference type="PROSITE" id="PS00671">
    <property type="entry name" value="D_2_HYDROXYACID_DH_3"/>
    <property type="match status" value="1"/>
</dbReference>
<evidence type="ECO:0000256" key="2">
    <source>
        <dbReference type="ARBA" id="ARBA00023027"/>
    </source>
</evidence>
<dbReference type="EMBL" id="JAAGOB010000004">
    <property type="protein sequence ID" value="NED95514.1"/>
    <property type="molecule type" value="Genomic_DNA"/>
</dbReference>
<dbReference type="AlphaFoldDB" id="A0A6N9YKL3"/>
<dbReference type="InterPro" id="IPR036291">
    <property type="entry name" value="NAD(P)-bd_dom_sf"/>
</dbReference>
<sequence length="297" mass="31305">MHVGPGAPDELVSAVEEAGGKIVPPEDASALIWFTGGPGEAAPYLHEGIRWVQLPGAGVESWFASGLLTPGRTYTSAVGIYAPSVAEHALALMLAGARRLHELASVRTWTRPDPTGLGGSTVAVVGSGGIGQELIRLLEPFRVRILAITRSGRTVPGAAVSTTPDRLVDVLKEADFVVVAAPSTDETRALIGEPELAAMRETAWLINIARGALIDTDALVEALVARTIGGAALDVTDPEPLPDGHPLWGAPNALITPHSANPLKLRLPRYVERVRRNVENYIEGRPLEGVVDIDAGY</sequence>
<dbReference type="SUPFAM" id="SSF51735">
    <property type="entry name" value="NAD(P)-binding Rossmann-fold domains"/>
    <property type="match status" value="1"/>
</dbReference>
<name>A0A6N9YKL3_9ACTN</name>
<dbReference type="Gene3D" id="3.40.50.720">
    <property type="entry name" value="NAD(P)-binding Rossmann-like Domain"/>
    <property type="match status" value="2"/>
</dbReference>
<keyword evidence="1" id="KW-0560">Oxidoreductase</keyword>
<organism evidence="4 5">
    <name type="scientific">Phytoactinopolyspora alkaliphila</name>
    <dbReference type="NCBI Taxonomy" id="1783498"/>
    <lineage>
        <taxon>Bacteria</taxon>
        <taxon>Bacillati</taxon>
        <taxon>Actinomycetota</taxon>
        <taxon>Actinomycetes</taxon>
        <taxon>Jiangellales</taxon>
        <taxon>Jiangellaceae</taxon>
        <taxon>Phytoactinopolyspora</taxon>
    </lineage>
</organism>
<dbReference type="GO" id="GO:0051287">
    <property type="term" value="F:NAD binding"/>
    <property type="evidence" value="ECO:0007669"/>
    <property type="project" value="InterPro"/>
</dbReference>
<feature type="domain" description="D-isomer specific 2-hydroxyacid dehydrogenase NAD-binding" evidence="3">
    <location>
        <begin position="90"/>
        <end position="260"/>
    </location>
</feature>
<evidence type="ECO:0000313" key="4">
    <source>
        <dbReference type="EMBL" id="NED95514.1"/>
    </source>
</evidence>
<dbReference type="Pfam" id="PF02826">
    <property type="entry name" value="2-Hacid_dh_C"/>
    <property type="match status" value="1"/>
</dbReference>